<dbReference type="InterPro" id="IPR011032">
    <property type="entry name" value="GroES-like_sf"/>
</dbReference>
<evidence type="ECO:0000259" key="1">
    <source>
        <dbReference type="SMART" id="SM00829"/>
    </source>
</evidence>
<proteinExistence type="predicted"/>
<dbReference type="PANTHER" id="PTHR43677:SF4">
    <property type="entry name" value="QUINONE OXIDOREDUCTASE-LIKE PROTEIN 2"/>
    <property type="match status" value="1"/>
</dbReference>
<accession>A0A660C557</accession>
<gene>
    <name evidence="2" type="ORF">JD82_00479</name>
</gene>
<dbReference type="PANTHER" id="PTHR43677">
    <property type="entry name" value="SHORT-CHAIN DEHYDROGENASE/REDUCTASE"/>
    <property type="match status" value="1"/>
</dbReference>
<dbReference type="InterPro" id="IPR051397">
    <property type="entry name" value="Zn-ADH-like_protein"/>
</dbReference>
<evidence type="ECO:0000313" key="2">
    <source>
        <dbReference type="EMBL" id="TWH18658.1"/>
    </source>
</evidence>
<dbReference type="Pfam" id="PF00107">
    <property type="entry name" value="ADH_zinc_N"/>
    <property type="match status" value="1"/>
</dbReference>
<dbReference type="InterPro" id="IPR020843">
    <property type="entry name" value="ER"/>
</dbReference>
<organism evidence="2 3">
    <name type="scientific">Prauserella rugosa</name>
    <dbReference type="NCBI Taxonomy" id="43354"/>
    <lineage>
        <taxon>Bacteria</taxon>
        <taxon>Bacillati</taxon>
        <taxon>Actinomycetota</taxon>
        <taxon>Actinomycetes</taxon>
        <taxon>Pseudonocardiales</taxon>
        <taxon>Pseudonocardiaceae</taxon>
        <taxon>Prauserella</taxon>
    </lineage>
</organism>
<dbReference type="GO" id="GO:0016491">
    <property type="term" value="F:oxidoreductase activity"/>
    <property type="evidence" value="ECO:0007669"/>
    <property type="project" value="InterPro"/>
</dbReference>
<comment type="caution">
    <text evidence="2">The sequence shown here is derived from an EMBL/GenBank/DDBJ whole genome shotgun (WGS) entry which is preliminary data.</text>
</comment>
<dbReference type="Gene3D" id="3.40.50.720">
    <property type="entry name" value="NAD(P)-binding Rossmann-like Domain"/>
    <property type="match status" value="1"/>
</dbReference>
<reference evidence="2 3" key="1">
    <citation type="submission" date="2019-07" db="EMBL/GenBank/DDBJ databases">
        <title>R&amp;d 2014.</title>
        <authorList>
            <person name="Klenk H.-P."/>
        </authorList>
    </citation>
    <scope>NUCLEOTIDE SEQUENCE [LARGE SCALE GENOMIC DNA]</scope>
    <source>
        <strain evidence="2 3">DSM 43194</strain>
    </source>
</reference>
<dbReference type="SMART" id="SM00829">
    <property type="entry name" value="PKS_ER"/>
    <property type="match status" value="1"/>
</dbReference>
<keyword evidence="3" id="KW-1185">Reference proteome</keyword>
<dbReference type="Pfam" id="PF08240">
    <property type="entry name" value="ADH_N"/>
    <property type="match status" value="1"/>
</dbReference>
<dbReference type="SUPFAM" id="SSF50129">
    <property type="entry name" value="GroES-like"/>
    <property type="match status" value="1"/>
</dbReference>
<dbReference type="InterPro" id="IPR036291">
    <property type="entry name" value="NAD(P)-bd_dom_sf"/>
</dbReference>
<dbReference type="InterPro" id="IPR013154">
    <property type="entry name" value="ADH-like_N"/>
</dbReference>
<dbReference type="InterPro" id="IPR013149">
    <property type="entry name" value="ADH-like_C"/>
</dbReference>
<dbReference type="EMBL" id="VLJV01000001">
    <property type="protein sequence ID" value="TWH18658.1"/>
    <property type="molecule type" value="Genomic_DNA"/>
</dbReference>
<evidence type="ECO:0000313" key="3">
    <source>
        <dbReference type="Proteomes" id="UP000317303"/>
    </source>
</evidence>
<feature type="domain" description="Enoyl reductase (ER)" evidence="1">
    <location>
        <begin position="10"/>
        <end position="322"/>
    </location>
</feature>
<dbReference type="CDD" id="cd08241">
    <property type="entry name" value="QOR1"/>
    <property type="match status" value="1"/>
</dbReference>
<name>A0A660C557_9PSEU</name>
<protein>
    <submittedName>
        <fullName evidence="2">NADPH2:quinone reductase</fullName>
    </submittedName>
</protein>
<dbReference type="RefSeq" id="WP_030534216.1">
    <property type="nucleotide sequence ID" value="NZ_JOIJ01000026.1"/>
</dbReference>
<dbReference type="SUPFAM" id="SSF51735">
    <property type="entry name" value="NAD(P)-binding Rossmann-fold domains"/>
    <property type="match status" value="1"/>
</dbReference>
<dbReference type="AlphaFoldDB" id="A0A660C557"/>
<sequence length="324" mass="32683">MRRVICSAFGDPLALEVIEEPTPEPPPGEVLVEVTAVGVSFVDGLVVRGSYQVRPPLPFTPGSCVVGRVAAAGEGVDHLGPGTAVAAVLTDFGGYASHVTAPAGAVVPVPDGVAAEVAAGAMESYLTMAFATTHRITVGRGDHVVVLGAGGGIGQAAIDVASGLGACVVAVASTEDKRAAAKAVGAEVALGYDDLKGEIRAATGGGADVVIDPVGGPASESALRALATGGRFCVFGFASGEIPRLPANIVLLRNRTVVGVDWGDWSREVGGPQGNAALLADVLERIGRGVYRPRQPSTAPMADAGRVLELVGERQAIGKYVLRP</sequence>
<dbReference type="Proteomes" id="UP000317303">
    <property type="component" value="Unassembled WGS sequence"/>
</dbReference>
<dbReference type="OrthoDB" id="9805883at2"/>
<dbReference type="Gene3D" id="3.90.180.10">
    <property type="entry name" value="Medium-chain alcohol dehydrogenases, catalytic domain"/>
    <property type="match status" value="1"/>
</dbReference>